<evidence type="ECO:0000256" key="5">
    <source>
        <dbReference type="SAM" id="Phobius"/>
    </source>
</evidence>
<organism evidence="7">
    <name type="scientific">Wuchereria bancrofti</name>
    <dbReference type="NCBI Taxonomy" id="6293"/>
    <lineage>
        <taxon>Eukaryota</taxon>
        <taxon>Metazoa</taxon>
        <taxon>Ecdysozoa</taxon>
        <taxon>Nematoda</taxon>
        <taxon>Chromadorea</taxon>
        <taxon>Rhabditida</taxon>
        <taxon>Spirurina</taxon>
        <taxon>Spiruromorpha</taxon>
        <taxon>Filarioidea</taxon>
        <taxon>Onchocercidae</taxon>
        <taxon>Wuchereria</taxon>
    </lineage>
</organism>
<dbReference type="AlphaFoldDB" id="A0A1I8EFX9"/>
<feature type="transmembrane region" description="Helical" evidence="5">
    <location>
        <begin position="107"/>
        <end position="125"/>
    </location>
</feature>
<keyword evidence="2 5" id="KW-0812">Transmembrane</keyword>
<feature type="transmembrane region" description="Helical" evidence="5">
    <location>
        <begin position="313"/>
        <end position="338"/>
    </location>
</feature>
<dbReference type="GO" id="GO:0022857">
    <property type="term" value="F:transmembrane transporter activity"/>
    <property type="evidence" value="ECO:0007669"/>
    <property type="project" value="InterPro"/>
</dbReference>
<comment type="subcellular location">
    <subcellularLocation>
        <location evidence="1">Membrane</location>
        <topology evidence="1">Multi-pass membrane protein</topology>
    </subcellularLocation>
</comment>
<feature type="transmembrane region" description="Helical" evidence="5">
    <location>
        <begin position="413"/>
        <end position="433"/>
    </location>
</feature>
<dbReference type="Gene3D" id="1.20.1250.20">
    <property type="entry name" value="MFS general substrate transporter like domains"/>
    <property type="match status" value="1"/>
</dbReference>
<feature type="transmembrane region" description="Helical" evidence="5">
    <location>
        <begin position="132"/>
        <end position="151"/>
    </location>
</feature>
<feature type="transmembrane region" description="Helical" evidence="5">
    <location>
        <begin position="21"/>
        <end position="40"/>
    </location>
</feature>
<feature type="transmembrane region" description="Helical" evidence="5">
    <location>
        <begin position="350"/>
        <end position="368"/>
    </location>
</feature>
<feature type="transmembrane region" description="Helical" evidence="5">
    <location>
        <begin position="190"/>
        <end position="210"/>
    </location>
</feature>
<evidence type="ECO:0000256" key="2">
    <source>
        <dbReference type="ARBA" id="ARBA00022692"/>
    </source>
</evidence>
<evidence type="ECO:0000256" key="3">
    <source>
        <dbReference type="ARBA" id="ARBA00022989"/>
    </source>
</evidence>
<dbReference type="GO" id="GO:0016020">
    <property type="term" value="C:membrane"/>
    <property type="evidence" value="ECO:0007669"/>
    <property type="project" value="UniProtKB-SubCell"/>
</dbReference>
<feature type="transmembrane region" description="Helical" evidence="5">
    <location>
        <begin position="281"/>
        <end position="301"/>
    </location>
</feature>
<dbReference type="WBParaSite" id="maker-PairedContig_1911-snap-gene-0.5-mRNA-1">
    <property type="protein sequence ID" value="maker-PairedContig_1911-snap-gene-0.5-mRNA-1"/>
    <property type="gene ID" value="maker-PairedContig_1911-snap-gene-0.5"/>
</dbReference>
<keyword evidence="4 5" id="KW-0472">Membrane</keyword>
<sequence length="470" mass="53040">MMGRKDVGDFIEFGKYTGFLCLLYELLVVSQVSNLIYMIYGGATARIEGCDGHMFTGITSKQQCEEYDNYMNSTGECSEPILGADFESVAYEFHYFCNSATKVKMSISLQMIGIMFGAMTFGQLSDMFGRRAILLFGTIGLIVSGLASTFINNLVAFTIARFFVMFFTGGKHSVSYVFMMENLPAKHRMWLVTVITYSPNYIIFAGLAYLTGEWRLLSRVVALLTVLPALVGMSRWDNKNTPERLQELDFLLDKERERLREATAISKTNYTYCHLFSNKNFASYSILFAYSLMITSIISYGLVFNMEKLSGSIYLNTIIVGSLRYAINLICAIIDIKFIWAGRHFNLQTIIRITALSAAAMCSQIYILNAVTPSELFPTAIRNKEIGFIQTFNRIGNIIAPQIFVIGELWPPLPYLTMCLFALVEVMAFLWIVPETKGKPMPDRMPGDEDTTVRAVKPLIKIDKNSDEQI</sequence>
<evidence type="ECO:0000256" key="1">
    <source>
        <dbReference type="ARBA" id="ARBA00004141"/>
    </source>
</evidence>
<evidence type="ECO:0000313" key="7">
    <source>
        <dbReference type="WBParaSite" id="maker-PairedContig_1911-snap-gene-0.5-mRNA-1"/>
    </source>
</evidence>
<feature type="domain" description="Major facilitator superfamily (MFS) profile" evidence="6">
    <location>
        <begin position="26"/>
        <end position="437"/>
    </location>
</feature>
<protein>
    <submittedName>
        <fullName evidence="7">MFS domain-containing protein</fullName>
    </submittedName>
</protein>
<dbReference type="Pfam" id="PF00083">
    <property type="entry name" value="Sugar_tr"/>
    <property type="match status" value="1"/>
</dbReference>
<dbReference type="InterPro" id="IPR005828">
    <property type="entry name" value="MFS_sugar_transport-like"/>
</dbReference>
<dbReference type="SUPFAM" id="SSF103473">
    <property type="entry name" value="MFS general substrate transporter"/>
    <property type="match status" value="1"/>
</dbReference>
<feature type="transmembrane region" description="Helical" evidence="5">
    <location>
        <begin position="157"/>
        <end position="178"/>
    </location>
</feature>
<dbReference type="PROSITE" id="PS50850">
    <property type="entry name" value="MFS"/>
    <property type="match status" value="1"/>
</dbReference>
<dbReference type="PANTHER" id="PTHR24064">
    <property type="entry name" value="SOLUTE CARRIER FAMILY 22 MEMBER"/>
    <property type="match status" value="1"/>
</dbReference>
<evidence type="ECO:0000259" key="6">
    <source>
        <dbReference type="PROSITE" id="PS50850"/>
    </source>
</evidence>
<keyword evidence="3 5" id="KW-1133">Transmembrane helix</keyword>
<dbReference type="InterPro" id="IPR020846">
    <property type="entry name" value="MFS_dom"/>
</dbReference>
<dbReference type="STRING" id="6293.A0A1I8EFX9"/>
<proteinExistence type="predicted"/>
<accession>A0A1I8EFX9</accession>
<dbReference type="InterPro" id="IPR036259">
    <property type="entry name" value="MFS_trans_sf"/>
</dbReference>
<reference evidence="7" key="1">
    <citation type="submission" date="2016-11" db="UniProtKB">
        <authorList>
            <consortium name="WormBaseParasite"/>
        </authorList>
    </citation>
    <scope>IDENTIFICATION</scope>
    <source>
        <strain evidence="7">pt0022</strain>
    </source>
</reference>
<evidence type="ECO:0000256" key="4">
    <source>
        <dbReference type="ARBA" id="ARBA00023136"/>
    </source>
</evidence>
<name>A0A1I8EFX9_WUCBA</name>